<dbReference type="SUPFAM" id="SSF56601">
    <property type="entry name" value="beta-lactamase/transpeptidase-like"/>
    <property type="match status" value="1"/>
</dbReference>
<dbReference type="InterPro" id="IPR058664">
    <property type="entry name" value="ARB_00930-like_C"/>
</dbReference>
<dbReference type="InterPro" id="IPR051478">
    <property type="entry name" value="Beta-lactamase-like_AB/R"/>
</dbReference>
<dbReference type="PANTHER" id="PTHR22935:SF97">
    <property type="entry name" value="BETA-LACTAMASE-RELATED DOMAIN-CONTAINING PROTEIN"/>
    <property type="match status" value="1"/>
</dbReference>
<protein>
    <recommendedName>
        <fullName evidence="6">Beta-lactamase-related domain-containing protein</fullName>
    </recommendedName>
</protein>
<dbReference type="GeneID" id="89981098"/>
<comment type="caution">
    <text evidence="4">The sequence shown here is derived from an EMBL/GenBank/DDBJ whole genome shotgun (WGS) entry which is preliminary data.</text>
</comment>
<evidence type="ECO:0000256" key="1">
    <source>
        <dbReference type="SAM" id="SignalP"/>
    </source>
</evidence>
<dbReference type="InterPro" id="IPR012338">
    <property type="entry name" value="Beta-lactam/transpept-like"/>
</dbReference>
<evidence type="ECO:0000313" key="5">
    <source>
        <dbReference type="Proteomes" id="UP001358417"/>
    </source>
</evidence>
<dbReference type="Gene3D" id="3.40.710.10">
    <property type="entry name" value="DD-peptidase/beta-lactamase superfamily"/>
    <property type="match status" value="1"/>
</dbReference>
<dbReference type="AlphaFoldDB" id="A0AAV9NEN8"/>
<evidence type="ECO:0008006" key="6">
    <source>
        <dbReference type="Google" id="ProtNLM"/>
    </source>
</evidence>
<feature type="chain" id="PRO_5043743122" description="Beta-lactamase-related domain-containing protein" evidence="1">
    <location>
        <begin position="19"/>
        <end position="590"/>
    </location>
</feature>
<dbReference type="Proteomes" id="UP001358417">
    <property type="component" value="Unassembled WGS sequence"/>
</dbReference>
<name>A0AAV9NEN8_9EURO</name>
<accession>A0AAV9NEN8</accession>
<evidence type="ECO:0000259" key="2">
    <source>
        <dbReference type="Pfam" id="PF00144"/>
    </source>
</evidence>
<dbReference type="EMBL" id="JAVRRD010000009">
    <property type="protein sequence ID" value="KAK5055212.1"/>
    <property type="molecule type" value="Genomic_DNA"/>
</dbReference>
<proteinExistence type="predicted"/>
<feature type="domain" description="Beta-lactamase-related" evidence="2">
    <location>
        <begin position="108"/>
        <end position="440"/>
    </location>
</feature>
<feature type="domain" description="Beta-lactamase-like ARB-00930-like C-terminal" evidence="3">
    <location>
        <begin position="450"/>
        <end position="589"/>
    </location>
</feature>
<organism evidence="4 5">
    <name type="scientific">Exophiala bonariae</name>
    <dbReference type="NCBI Taxonomy" id="1690606"/>
    <lineage>
        <taxon>Eukaryota</taxon>
        <taxon>Fungi</taxon>
        <taxon>Dikarya</taxon>
        <taxon>Ascomycota</taxon>
        <taxon>Pezizomycotina</taxon>
        <taxon>Eurotiomycetes</taxon>
        <taxon>Chaetothyriomycetidae</taxon>
        <taxon>Chaetothyriales</taxon>
        <taxon>Herpotrichiellaceae</taxon>
        <taxon>Exophiala</taxon>
    </lineage>
</organism>
<dbReference type="PANTHER" id="PTHR22935">
    <property type="entry name" value="PENICILLIN-BINDING PROTEIN"/>
    <property type="match status" value="1"/>
</dbReference>
<dbReference type="RefSeq" id="XP_064707643.1">
    <property type="nucleotide sequence ID" value="XM_064856467.1"/>
</dbReference>
<dbReference type="InterPro" id="IPR001466">
    <property type="entry name" value="Beta-lactam-related"/>
</dbReference>
<feature type="signal peptide" evidence="1">
    <location>
        <begin position="1"/>
        <end position="18"/>
    </location>
</feature>
<reference evidence="4 5" key="1">
    <citation type="submission" date="2023-08" db="EMBL/GenBank/DDBJ databases">
        <title>Black Yeasts Isolated from many extreme environments.</title>
        <authorList>
            <person name="Coleine C."/>
            <person name="Stajich J.E."/>
            <person name="Selbmann L."/>
        </authorList>
    </citation>
    <scope>NUCLEOTIDE SEQUENCE [LARGE SCALE GENOMIC DNA]</scope>
    <source>
        <strain evidence="4 5">CCFEE 5792</strain>
    </source>
</reference>
<evidence type="ECO:0000259" key="3">
    <source>
        <dbReference type="Pfam" id="PF26335"/>
    </source>
</evidence>
<dbReference type="Pfam" id="PF26335">
    <property type="entry name" value="ARB_00930_C"/>
    <property type="match status" value="1"/>
</dbReference>
<keyword evidence="1" id="KW-0732">Signal</keyword>
<gene>
    <name evidence="4" type="ORF">LTR84_012961</name>
</gene>
<evidence type="ECO:0000313" key="4">
    <source>
        <dbReference type="EMBL" id="KAK5055212.1"/>
    </source>
</evidence>
<dbReference type="Pfam" id="PF00144">
    <property type="entry name" value="Beta-lactamase"/>
    <property type="match status" value="1"/>
</dbReference>
<sequence>MAKHSLLLLSTLALNTYASSPVSPLTDEPLIGSAYLPAANSSFSAFDDARAKAKAWIDQAVATGESEYGAIDTQETSFSVSVFSTNSNETLFTYHYEAPLLNGSYTRGKLTDDTIYRTGSIGKLLSVYQFLVDVGDNVYVDPITKYIPELANAPYDNPLEQVNWNEITLGSLAAQMSGLGRDFRLADYAVGSIGSPDQEDSVALAIENGFPPPILAIPPTCAYYSYELPTCDRATYLQGLIEHPVVFPSYTKAAYSNIAYPLLMMAYEKITGRSFKDGFDSVYRDRIGMISAYADSPPKDVDAVIPYNDTYATFTFSIGLQWPAGGQYLSTRDYQQWGRAILQSSLLPKVMTRRWLKPQSVTGQWASDVGAPWEIFRLPIPVDPTLNTTRIVDIYTKGGDVGVYSTAFGLVPDHDIGFTVLAAGAAPNPQVQPLKSLIAELFINAAEAAAKEQARNAFTGTFVSTDPNLNSSITLEVDSGPGVVITEWISNGTDFKNSPLIGAVDARLYPSHLERAGENGAVWQGFRGLFLPERLPEEENLWPQYKDTWYFPDSRIYDNRASDGFNVEFDRNGIVQTIESHSLRIKLKRE</sequence>
<keyword evidence="5" id="KW-1185">Reference proteome</keyword>